<keyword evidence="3" id="KW-1185">Reference proteome</keyword>
<protein>
    <submittedName>
        <fullName evidence="2">Membrane protein</fullName>
    </submittedName>
</protein>
<organism evidence="2 3">
    <name type="scientific">Acinetobacter genomosp. 33YU</name>
    <dbReference type="NCBI Taxonomy" id="1675530"/>
    <lineage>
        <taxon>Bacteria</taxon>
        <taxon>Pseudomonadati</taxon>
        <taxon>Pseudomonadota</taxon>
        <taxon>Gammaproteobacteria</taxon>
        <taxon>Moraxellales</taxon>
        <taxon>Moraxellaceae</taxon>
        <taxon>Acinetobacter</taxon>
    </lineage>
</organism>
<sequence length="137" mass="15073">MQLNQRAYVVREDQAGVLNQLLSSLDAIPEEIIALTAYGVGALIALWCWWRLMRRLPTTFGAISWLVVFAILLTPTVSEGPNASVAPAIFGLLFGVLTKDSPLIWSNLSLILFVVGLGLVIGYCWSKYSTNKSMRSI</sequence>
<name>A0A1V2V4G9_9GAMM</name>
<feature type="transmembrane region" description="Helical" evidence="1">
    <location>
        <begin position="59"/>
        <end position="77"/>
    </location>
</feature>
<evidence type="ECO:0000313" key="2">
    <source>
        <dbReference type="EMBL" id="ONN56729.1"/>
    </source>
</evidence>
<accession>A0A1V2V4G9</accession>
<comment type="caution">
    <text evidence="2">The sequence shown here is derived from an EMBL/GenBank/DDBJ whole genome shotgun (WGS) entry which is preliminary data.</text>
</comment>
<dbReference type="AlphaFoldDB" id="A0A1V2V4G9"/>
<dbReference type="Proteomes" id="UP000189376">
    <property type="component" value="Unassembled WGS sequence"/>
</dbReference>
<evidence type="ECO:0000256" key="1">
    <source>
        <dbReference type="SAM" id="Phobius"/>
    </source>
</evidence>
<feature type="transmembrane region" description="Helical" evidence="1">
    <location>
        <begin position="32"/>
        <end position="52"/>
    </location>
</feature>
<evidence type="ECO:0000313" key="3">
    <source>
        <dbReference type="Proteomes" id="UP000189376"/>
    </source>
</evidence>
<keyword evidence="1" id="KW-1133">Transmembrane helix</keyword>
<keyword evidence="1" id="KW-0472">Membrane</keyword>
<dbReference type="EMBL" id="LFZS01000001">
    <property type="protein sequence ID" value="ONN56729.1"/>
    <property type="molecule type" value="Genomic_DNA"/>
</dbReference>
<reference evidence="2 3" key="1">
    <citation type="submission" date="2015-07" db="EMBL/GenBank/DDBJ databases">
        <title>Acinetobacter yuneri, a novel member of Acinetobacter calcoaceticus-Acinetobacter baumannii complex isolated from clinical specimen.</title>
        <authorList>
            <person name="Yu Y."/>
        </authorList>
    </citation>
    <scope>NUCLEOTIDE SEQUENCE [LARGE SCALE GENOMIC DNA]</scope>
    <source>
        <strain evidence="2 3">A362</strain>
    </source>
</reference>
<gene>
    <name evidence="2" type="ORF">AC058_03405</name>
</gene>
<keyword evidence="1" id="KW-0812">Transmembrane</keyword>
<feature type="transmembrane region" description="Helical" evidence="1">
    <location>
        <begin position="103"/>
        <end position="125"/>
    </location>
</feature>
<proteinExistence type="predicted"/>